<proteinExistence type="predicted"/>
<accession>A0ABW4TLI9</accession>
<protein>
    <submittedName>
        <fullName evidence="1">Pentapeptide repeat-containing protein</fullName>
    </submittedName>
</protein>
<dbReference type="InterPro" id="IPR001646">
    <property type="entry name" value="5peptide_repeat"/>
</dbReference>
<reference evidence="2" key="1">
    <citation type="journal article" date="2019" name="Int. J. Syst. Evol. Microbiol.">
        <title>The Global Catalogue of Microorganisms (GCM) 10K type strain sequencing project: providing services to taxonomists for standard genome sequencing and annotation.</title>
        <authorList>
            <consortium name="The Broad Institute Genomics Platform"/>
            <consortium name="The Broad Institute Genome Sequencing Center for Infectious Disease"/>
            <person name="Wu L."/>
            <person name="Ma J."/>
        </authorList>
    </citation>
    <scope>NUCLEOTIDE SEQUENCE [LARGE SCALE GENOMIC DNA]</scope>
    <source>
        <strain evidence="2">CGMCC 1.12477</strain>
    </source>
</reference>
<dbReference type="Pfam" id="PF00805">
    <property type="entry name" value="Pentapeptide"/>
    <property type="match status" value="1"/>
</dbReference>
<dbReference type="Gene3D" id="2.160.20.80">
    <property type="entry name" value="E3 ubiquitin-protein ligase SopA"/>
    <property type="match status" value="1"/>
</dbReference>
<evidence type="ECO:0000313" key="2">
    <source>
        <dbReference type="Proteomes" id="UP001597351"/>
    </source>
</evidence>
<dbReference type="EMBL" id="JBHUGD010000003">
    <property type="protein sequence ID" value="MFD1946584.1"/>
    <property type="molecule type" value="Genomic_DNA"/>
</dbReference>
<gene>
    <name evidence="1" type="ORF">ACFSDE_07260</name>
</gene>
<dbReference type="RefSeq" id="WP_343916872.1">
    <property type="nucleotide sequence ID" value="NZ_BAAAJT010000002.1"/>
</dbReference>
<evidence type="ECO:0000313" key="1">
    <source>
        <dbReference type="EMBL" id="MFD1946584.1"/>
    </source>
</evidence>
<keyword evidence="2" id="KW-1185">Reference proteome</keyword>
<organism evidence="1 2">
    <name type="scientific">Nocardioides aestuarii</name>
    <dbReference type="NCBI Taxonomy" id="252231"/>
    <lineage>
        <taxon>Bacteria</taxon>
        <taxon>Bacillati</taxon>
        <taxon>Actinomycetota</taxon>
        <taxon>Actinomycetes</taxon>
        <taxon>Propionibacteriales</taxon>
        <taxon>Nocardioidaceae</taxon>
        <taxon>Nocardioides</taxon>
    </lineage>
</organism>
<comment type="caution">
    <text evidence="1">The sequence shown here is derived from an EMBL/GenBank/DDBJ whole genome shotgun (WGS) entry which is preliminary data.</text>
</comment>
<dbReference type="SUPFAM" id="SSF141571">
    <property type="entry name" value="Pentapeptide repeat-like"/>
    <property type="match status" value="1"/>
</dbReference>
<sequence>MGSGDSSLPLLPELSADCSRCDGLCCVLLPFRRSAEFGADKAAGTPCGHLDGADRCGIHDSLRSSGWSGCASFDCFGAGQHLTRTTYAGRHWREASGSELAEMGAVLSVVRQLHEMLAHLAEVERRSPEEAARAMSREIVALGHADPATLLTADLDAVRARVSPALRAATERLHGPANPMPADLAGADLRDRSLVRADLRGAFLIRCDLRGADLARADLLGADLRDADVRGARLADAWFLSQSQLNATVGDAHTTIPDQLARPGHWG</sequence>
<dbReference type="Proteomes" id="UP001597351">
    <property type="component" value="Unassembled WGS sequence"/>
</dbReference>
<name>A0ABW4TLI9_9ACTN</name>